<name>A0A2P6NSB3_9EUKA</name>
<dbReference type="EMBL" id="MDYQ01000026">
    <property type="protein sequence ID" value="PRP86847.1"/>
    <property type="molecule type" value="Genomic_DNA"/>
</dbReference>
<reference evidence="2 3" key="1">
    <citation type="journal article" date="2018" name="Genome Biol. Evol.">
        <title>Multiple Roots of Fruiting Body Formation in Amoebozoa.</title>
        <authorList>
            <person name="Hillmann F."/>
            <person name="Forbes G."/>
            <person name="Novohradska S."/>
            <person name="Ferling I."/>
            <person name="Riege K."/>
            <person name="Groth M."/>
            <person name="Westermann M."/>
            <person name="Marz M."/>
            <person name="Spaller T."/>
            <person name="Winckler T."/>
            <person name="Schaap P."/>
            <person name="Glockner G."/>
        </authorList>
    </citation>
    <scope>NUCLEOTIDE SEQUENCE [LARGE SCALE GENOMIC DNA]</scope>
    <source>
        <strain evidence="2 3">Jena</strain>
    </source>
</reference>
<proteinExistence type="predicted"/>
<dbReference type="Gene3D" id="1.10.238.10">
    <property type="entry name" value="EF-hand"/>
    <property type="match status" value="1"/>
</dbReference>
<dbReference type="SUPFAM" id="SSF47473">
    <property type="entry name" value="EF-hand"/>
    <property type="match status" value="1"/>
</dbReference>
<feature type="region of interest" description="Disordered" evidence="1">
    <location>
        <begin position="1"/>
        <end position="25"/>
    </location>
</feature>
<gene>
    <name evidence="2" type="ORF">PROFUN_05064</name>
</gene>
<keyword evidence="3" id="KW-1185">Reference proteome</keyword>
<sequence length="230" mass="26193">MGATPQQSPVVTDTESGELEASEEPDFESILTKFERGDSKMIFEITHQPTAIVLHPSNIDAYLGKAYVLGLIEDFDGARRTLEHAEIVSPQDTRIKEMMDGIEESMQEEEDDGPTVEGKDVPLLIENGVMTKQFYEVLVKIFSHYDRDADGVWSDRELADFYMAVNGEEIDQGTIQFLRSHFDCKRGKLTETGFLEFYTSQTDGGVDETWKDLMKLGFDDHLREVDDRYK</sequence>
<dbReference type="OrthoDB" id="18340at2759"/>
<comment type="caution">
    <text evidence="2">The sequence shown here is derived from an EMBL/GenBank/DDBJ whole genome shotgun (WGS) entry which is preliminary data.</text>
</comment>
<protein>
    <recommendedName>
        <fullName evidence="4">EF-hand domain-containing protein</fullName>
    </recommendedName>
</protein>
<accession>A0A2P6NSB3</accession>
<organism evidence="2 3">
    <name type="scientific">Planoprotostelium fungivorum</name>
    <dbReference type="NCBI Taxonomy" id="1890364"/>
    <lineage>
        <taxon>Eukaryota</taxon>
        <taxon>Amoebozoa</taxon>
        <taxon>Evosea</taxon>
        <taxon>Variosea</taxon>
        <taxon>Cavosteliida</taxon>
        <taxon>Cavosteliaceae</taxon>
        <taxon>Planoprotostelium</taxon>
    </lineage>
</organism>
<evidence type="ECO:0000256" key="1">
    <source>
        <dbReference type="SAM" id="MobiDB-lite"/>
    </source>
</evidence>
<dbReference type="Proteomes" id="UP000241769">
    <property type="component" value="Unassembled WGS sequence"/>
</dbReference>
<dbReference type="InterPro" id="IPR011990">
    <property type="entry name" value="TPR-like_helical_dom_sf"/>
</dbReference>
<feature type="compositionally biased region" description="Polar residues" evidence="1">
    <location>
        <begin position="1"/>
        <end position="14"/>
    </location>
</feature>
<dbReference type="SUPFAM" id="SSF48452">
    <property type="entry name" value="TPR-like"/>
    <property type="match status" value="1"/>
</dbReference>
<feature type="compositionally biased region" description="Acidic residues" evidence="1">
    <location>
        <begin position="15"/>
        <end position="25"/>
    </location>
</feature>
<evidence type="ECO:0000313" key="3">
    <source>
        <dbReference type="Proteomes" id="UP000241769"/>
    </source>
</evidence>
<evidence type="ECO:0008006" key="4">
    <source>
        <dbReference type="Google" id="ProtNLM"/>
    </source>
</evidence>
<dbReference type="AlphaFoldDB" id="A0A2P6NSB3"/>
<evidence type="ECO:0000313" key="2">
    <source>
        <dbReference type="EMBL" id="PRP86847.1"/>
    </source>
</evidence>
<dbReference type="InterPro" id="IPR011992">
    <property type="entry name" value="EF-hand-dom_pair"/>
</dbReference>
<dbReference type="InParanoid" id="A0A2P6NSB3"/>
<dbReference type="Gene3D" id="1.25.40.10">
    <property type="entry name" value="Tetratricopeptide repeat domain"/>
    <property type="match status" value="1"/>
</dbReference>